<comment type="caution">
    <text evidence="5">The sequence shown here is derived from an EMBL/GenBank/DDBJ whole genome shotgun (WGS) entry which is preliminary data.</text>
</comment>
<keyword evidence="1" id="KW-0812">Transmembrane</keyword>
<dbReference type="AlphaFoldDB" id="A0A401NX62"/>
<evidence type="ECO:0000313" key="6">
    <source>
        <dbReference type="Proteomes" id="UP000288216"/>
    </source>
</evidence>
<comment type="similarity">
    <text evidence="4">Belongs to the iodothyronine deiodinase family.</text>
</comment>
<dbReference type="InterPro" id="IPR000643">
    <property type="entry name" value="Iodothyronine_deiodinase"/>
</dbReference>
<evidence type="ECO:0000313" key="5">
    <source>
        <dbReference type="EMBL" id="GCB65457.1"/>
    </source>
</evidence>
<keyword evidence="2" id="KW-0472">Membrane</keyword>
<protein>
    <recommendedName>
        <fullName evidence="4">Iodothyronine deiodinase</fullName>
    </recommendedName>
</protein>
<proteinExistence type="inferred from homology"/>
<dbReference type="GO" id="GO:0012505">
    <property type="term" value="C:endomembrane system"/>
    <property type="evidence" value="ECO:0007669"/>
    <property type="project" value="UniProtKB-SubCell"/>
</dbReference>
<evidence type="ECO:0000256" key="3">
    <source>
        <dbReference type="ARBA" id="ARBA00037847"/>
    </source>
</evidence>
<dbReference type="GO" id="GO:0042403">
    <property type="term" value="P:thyroid hormone metabolic process"/>
    <property type="evidence" value="ECO:0007669"/>
    <property type="project" value="TreeGrafter"/>
</dbReference>
<dbReference type="PANTHER" id="PTHR11781:SF20">
    <property type="entry name" value="TYPE II IODOTHYRONINE DEIODINASE"/>
    <property type="match status" value="1"/>
</dbReference>
<keyword evidence="4" id="KW-0712">Selenocysteine</keyword>
<reference evidence="5 6" key="1">
    <citation type="journal article" date="2018" name="Nat. Ecol. Evol.">
        <title>Shark genomes provide insights into elasmobranch evolution and the origin of vertebrates.</title>
        <authorList>
            <person name="Hara Y"/>
            <person name="Yamaguchi K"/>
            <person name="Onimaru K"/>
            <person name="Kadota M"/>
            <person name="Koyanagi M"/>
            <person name="Keeley SD"/>
            <person name="Tatsumi K"/>
            <person name="Tanaka K"/>
            <person name="Motone F"/>
            <person name="Kageyama Y"/>
            <person name="Nozu R"/>
            <person name="Adachi N"/>
            <person name="Nishimura O"/>
            <person name="Nakagawa R"/>
            <person name="Tanegashima C"/>
            <person name="Kiyatake I"/>
            <person name="Matsumoto R"/>
            <person name="Murakumo K"/>
            <person name="Nishida K"/>
            <person name="Terakita A"/>
            <person name="Kuratani S"/>
            <person name="Sato K"/>
            <person name="Hyodo S Kuraku.S."/>
        </authorList>
    </citation>
    <scope>NUCLEOTIDE SEQUENCE [LARGE SCALE GENOMIC DNA]</scope>
</reference>
<sequence>MGLLSVDLLVKLQILPGFFSNCLFLAVYDSMVLLKQAGAWLSCVGPPCDGHVPRMLTMEGMQSVWQSYLLDVFKRVKLGGQAPNSRVVRVSEKEDQAAEEGAGECHLLDFASPGRPLVVNFGSAT</sequence>
<keyword evidence="4" id="KW-0893">Thyroid hormones biosynthesis</keyword>
<organism evidence="5 6">
    <name type="scientific">Scyliorhinus torazame</name>
    <name type="common">Cloudy catshark</name>
    <name type="synonym">Catulus torazame</name>
    <dbReference type="NCBI Taxonomy" id="75743"/>
    <lineage>
        <taxon>Eukaryota</taxon>
        <taxon>Metazoa</taxon>
        <taxon>Chordata</taxon>
        <taxon>Craniata</taxon>
        <taxon>Vertebrata</taxon>
        <taxon>Chondrichthyes</taxon>
        <taxon>Elasmobranchii</taxon>
        <taxon>Galeomorphii</taxon>
        <taxon>Galeoidea</taxon>
        <taxon>Carcharhiniformes</taxon>
        <taxon>Scyliorhinidae</taxon>
        <taxon>Scyliorhinus</taxon>
    </lineage>
</organism>
<keyword evidence="4" id="KW-0560">Oxidoreductase</keyword>
<dbReference type="GO" id="GO:0042446">
    <property type="term" value="P:hormone biosynthetic process"/>
    <property type="evidence" value="ECO:0007669"/>
    <property type="project" value="UniProtKB-KW"/>
</dbReference>
<evidence type="ECO:0000256" key="2">
    <source>
        <dbReference type="ARBA" id="ARBA00022989"/>
    </source>
</evidence>
<dbReference type="EMBL" id="BFAA01002847">
    <property type="protein sequence ID" value="GCB65457.1"/>
    <property type="molecule type" value="Genomic_DNA"/>
</dbReference>
<keyword evidence="6" id="KW-1185">Reference proteome</keyword>
<comment type="function">
    <text evidence="4">Responsible for the deiodination of T4 (3,5,3',5'-tetraiodothyronine).</text>
</comment>
<keyword evidence="2" id="KW-1133">Transmembrane helix</keyword>
<dbReference type="GO" id="GO:0004800">
    <property type="term" value="F:thyroxine 5'-deiodinase activity"/>
    <property type="evidence" value="ECO:0007669"/>
    <property type="project" value="InterPro"/>
</dbReference>
<dbReference type="Gene3D" id="3.40.30.10">
    <property type="entry name" value="Glutaredoxin"/>
    <property type="match status" value="1"/>
</dbReference>
<evidence type="ECO:0000256" key="1">
    <source>
        <dbReference type="ARBA" id="ARBA00022692"/>
    </source>
</evidence>
<dbReference type="Proteomes" id="UP000288216">
    <property type="component" value="Unassembled WGS sequence"/>
</dbReference>
<dbReference type="Pfam" id="PF00837">
    <property type="entry name" value="T4_deiodinase"/>
    <property type="match status" value="1"/>
</dbReference>
<name>A0A401NX62_SCYTO</name>
<dbReference type="PANTHER" id="PTHR11781">
    <property type="entry name" value="IODOTHYRONINE DEIODINASE"/>
    <property type="match status" value="1"/>
</dbReference>
<dbReference type="STRING" id="75743.A0A401NX62"/>
<comment type="subcellular location">
    <subcellularLocation>
        <location evidence="3">Endomembrane system</location>
        <topology evidence="3">Single-pass membrane protein</topology>
    </subcellularLocation>
</comment>
<accession>A0A401NX62</accession>
<dbReference type="OMA" id="GYGAECH"/>
<evidence type="ECO:0000256" key="4">
    <source>
        <dbReference type="RuleBase" id="RU000676"/>
    </source>
</evidence>
<dbReference type="OrthoDB" id="428577at2759"/>
<gene>
    <name evidence="5" type="ORF">scyTo_0007720</name>
</gene>